<reference evidence="1" key="1">
    <citation type="submission" date="2022-11" db="EMBL/GenBank/DDBJ databases">
        <title>Minimal conservation of predation-associated metabolite biosynthetic gene clusters underscores biosynthetic potential of Myxococcota including descriptions for ten novel species: Archangium lansinium sp. nov., Myxococcus landrumus sp. nov., Nannocystis bai.</title>
        <authorList>
            <person name="Ahearne A."/>
            <person name="Stevens C."/>
            <person name="Phillips K."/>
        </authorList>
    </citation>
    <scope>NUCLEOTIDE SEQUENCE</scope>
    <source>
        <strain evidence="1">Na p29</strain>
    </source>
</reference>
<name>A0A9X3EPF2_9BACT</name>
<gene>
    <name evidence="1" type="ORF">OV079_19995</name>
</gene>
<keyword evidence="2" id="KW-1185">Reference proteome</keyword>
<organism evidence="1 2">
    <name type="scientific">Nannocystis pusilla</name>
    <dbReference type="NCBI Taxonomy" id="889268"/>
    <lineage>
        <taxon>Bacteria</taxon>
        <taxon>Pseudomonadati</taxon>
        <taxon>Myxococcota</taxon>
        <taxon>Polyangia</taxon>
        <taxon>Nannocystales</taxon>
        <taxon>Nannocystaceae</taxon>
        <taxon>Nannocystis</taxon>
    </lineage>
</organism>
<comment type="caution">
    <text evidence="1">The sequence shown here is derived from an EMBL/GenBank/DDBJ whole genome shotgun (WGS) entry which is preliminary data.</text>
</comment>
<dbReference type="AlphaFoldDB" id="A0A9X3EPF2"/>
<evidence type="ECO:0000313" key="1">
    <source>
        <dbReference type="EMBL" id="MCY1007793.1"/>
    </source>
</evidence>
<dbReference type="RefSeq" id="WP_267770429.1">
    <property type="nucleotide sequence ID" value="NZ_JAPNKE010000002.1"/>
</dbReference>
<dbReference type="EMBL" id="JAPNKE010000002">
    <property type="protein sequence ID" value="MCY1007793.1"/>
    <property type="molecule type" value="Genomic_DNA"/>
</dbReference>
<proteinExistence type="predicted"/>
<dbReference type="Proteomes" id="UP001150924">
    <property type="component" value="Unassembled WGS sequence"/>
</dbReference>
<accession>A0A9X3EPF2</accession>
<sequence>MCVQQFDGVCALLSSKCLPDPDGCVPGYPCAEACRPFCAGDHEDACNNSDCPEEIEGAVHCFGS</sequence>
<protein>
    <submittedName>
        <fullName evidence="1">Uncharacterized protein</fullName>
    </submittedName>
</protein>
<evidence type="ECO:0000313" key="2">
    <source>
        <dbReference type="Proteomes" id="UP001150924"/>
    </source>
</evidence>